<comment type="subcellular location">
    <subcellularLocation>
        <location evidence="1 10">Cytoplasm</location>
    </subcellularLocation>
</comment>
<sequence length="203" mass="23496">MGNETNREFDDVTYEEKQTHEEVSQKTSEGEGSEEELKQEEQHQEEVDSAEESQDSEVKQLELKLEEATNRMLRIQADYDNFRRRTKQEKESAAKYKSQSLAEKLLPALDNFERGMAITPQEEETKSLLKGMDMVYRQIKNALEEEGISEIDAVGQPFDPHYHQAVMQVETDDYGSNIVVEEMQKGYQLKDRVIRPAMVKVNA</sequence>
<evidence type="ECO:0000256" key="4">
    <source>
        <dbReference type="ARBA" id="ARBA00022490"/>
    </source>
</evidence>
<dbReference type="PRINTS" id="PR00773">
    <property type="entry name" value="GRPEPROTEIN"/>
</dbReference>
<evidence type="ECO:0000256" key="7">
    <source>
        <dbReference type="ARBA" id="ARBA00053401"/>
    </source>
</evidence>
<evidence type="ECO:0000256" key="13">
    <source>
        <dbReference type="SAM" id="MobiDB-lite"/>
    </source>
</evidence>
<dbReference type="EMBL" id="FOGT01000003">
    <property type="protein sequence ID" value="SER70876.1"/>
    <property type="molecule type" value="Genomic_DNA"/>
</dbReference>
<evidence type="ECO:0000256" key="9">
    <source>
        <dbReference type="ARBA" id="ARBA00076414"/>
    </source>
</evidence>
<dbReference type="InterPro" id="IPR009012">
    <property type="entry name" value="GrpE_head"/>
</dbReference>
<comment type="function">
    <text evidence="7 10 11">Participates actively in the response to hyperosmotic and heat shock by preventing the aggregation of stress-denatured proteins, in association with DnaK and GrpE. It is the nucleotide exchange factor for DnaK and may function as a thermosensor. Unfolded proteins bind initially to DnaJ; upon interaction with the DnaJ-bound protein, DnaK hydrolyzes its bound ATP, resulting in the formation of a stable complex. GrpE releases ADP from DnaK; ATP binding to DnaK triggers the release of the substrate protein, thus completing the reaction cycle. Several rounds of ATP-dependent interactions between DnaJ, DnaK and GrpE are required for fully efficient folding.</text>
</comment>
<dbReference type="Proteomes" id="UP000198571">
    <property type="component" value="Unassembled WGS sequence"/>
</dbReference>
<dbReference type="FunFam" id="2.30.22.10:FF:000001">
    <property type="entry name" value="Protein GrpE"/>
    <property type="match status" value="1"/>
</dbReference>
<dbReference type="HAMAP" id="MF_01151">
    <property type="entry name" value="GrpE"/>
    <property type="match status" value="1"/>
</dbReference>
<feature type="compositionally biased region" description="Basic and acidic residues" evidence="13">
    <location>
        <begin position="1"/>
        <end position="24"/>
    </location>
</feature>
<dbReference type="GO" id="GO:0051082">
    <property type="term" value="F:unfolded protein binding"/>
    <property type="evidence" value="ECO:0007669"/>
    <property type="project" value="TreeGrafter"/>
</dbReference>
<name>A0A1H9RDQ9_9BACI</name>
<dbReference type="Gene3D" id="2.30.22.10">
    <property type="entry name" value="Head domain of nucleotide exchange factor GrpE"/>
    <property type="match status" value="1"/>
</dbReference>
<keyword evidence="6 10" id="KW-0143">Chaperone</keyword>
<keyword evidence="15" id="KW-1185">Reference proteome</keyword>
<dbReference type="PANTHER" id="PTHR21237">
    <property type="entry name" value="GRPE PROTEIN"/>
    <property type="match status" value="1"/>
</dbReference>
<dbReference type="AlphaFoldDB" id="A0A1H9RDQ9"/>
<evidence type="ECO:0000313" key="14">
    <source>
        <dbReference type="EMBL" id="SER70876.1"/>
    </source>
</evidence>
<feature type="region of interest" description="Disordered" evidence="13">
    <location>
        <begin position="1"/>
        <end position="63"/>
    </location>
</feature>
<dbReference type="InterPro" id="IPR000740">
    <property type="entry name" value="GrpE"/>
</dbReference>
<evidence type="ECO:0000256" key="1">
    <source>
        <dbReference type="ARBA" id="ARBA00004496"/>
    </source>
</evidence>
<organism evidence="14 15">
    <name type="scientific">Salipaludibacillus aurantiacus</name>
    <dbReference type="NCBI Taxonomy" id="1601833"/>
    <lineage>
        <taxon>Bacteria</taxon>
        <taxon>Bacillati</taxon>
        <taxon>Bacillota</taxon>
        <taxon>Bacilli</taxon>
        <taxon>Bacillales</taxon>
        <taxon>Bacillaceae</taxon>
    </lineage>
</organism>
<evidence type="ECO:0000313" key="15">
    <source>
        <dbReference type="Proteomes" id="UP000198571"/>
    </source>
</evidence>
<dbReference type="PANTHER" id="PTHR21237:SF23">
    <property type="entry name" value="GRPE PROTEIN HOMOLOG, MITOCHONDRIAL"/>
    <property type="match status" value="1"/>
</dbReference>
<dbReference type="Pfam" id="PF01025">
    <property type="entry name" value="GrpE"/>
    <property type="match status" value="1"/>
</dbReference>
<protein>
    <recommendedName>
        <fullName evidence="8 10">Protein GrpE</fullName>
    </recommendedName>
    <alternativeName>
        <fullName evidence="9 10">HSP-70 cofactor</fullName>
    </alternativeName>
</protein>
<dbReference type="GO" id="GO:0006457">
    <property type="term" value="P:protein folding"/>
    <property type="evidence" value="ECO:0007669"/>
    <property type="project" value="InterPro"/>
</dbReference>
<evidence type="ECO:0000256" key="5">
    <source>
        <dbReference type="ARBA" id="ARBA00023016"/>
    </source>
</evidence>
<evidence type="ECO:0000256" key="2">
    <source>
        <dbReference type="ARBA" id="ARBA00009054"/>
    </source>
</evidence>
<dbReference type="GO" id="GO:0051087">
    <property type="term" value="F:protein-folding chaperone binding"/>
    <property type="evidence" value="ECO:0007669"/>
    <property type="project" value="InterPro"/>
</dbReference>
<evidence type="ECO:0000256" key="12">
    <source>
        <dbReference type="RuleBase" id="RU004478"/>
    </source>
</evidence>
<dbReference type="RefSeq" id="WP_093047869.1">
    <property type="nucleotide sequence ID" value="NZ_FOGT01000003.1"/>
</dbReference>
<dbReference type="SUPFAM" id="SSF51064">
    <property type="entry name" value="Head domain of nucleotide exchange factor GrpE"/>
    <property type="match status" value="1"/>
</dbReference>
<dbReference type="Gene3D" id="3.90.20.20">
    <property type="match status" value="1"/>
</dbReference>
<gene>
    <name evidence="10" type="primary">grpE</name>
    <name evidence="14" type="ORF">SAMN05518684_103102</name>
</gene>
<evidence type="ECO:0000256" key="10">
    <source>
        <dbReference type="HAMAP-Rule" id="MF_01151"/>
    </source>
</evidence>
<comment type="similarity">
    <text evidence="2 10 12">Belongs to the GrpE family.</text>
</comment>
<keyword evidence="4 10" id="KW-0963">Cytoplasm</keyword>
<dbReference type="GO" id="GO:0000774">
    <property type="term" value="F:adenyl-nucleotide exchange factor activity"/>
    <property type="evidence" value="ECO:0007669"/>
    <property type="project" value="InterPro"/>
</dbReference>
<dbReference type="NCBIfam" id="NF010738">
    <property type="entry name" value="PRK14140.1"/>
    <property type="match status" value="1"/>
</dbReference>
<feature type="compositionally biased region" description="Basic and acidic residues" evidence="13">
    <location>
        <begin position="35"/>
        <end position="46"/>
    </location>
</feature>
<dbReference type="CDD" id="cd00446">
    <property type="entry name" value="GrpE"/>
    <property type="match status" value="1"/>
</dbReference>
<proteinExistence type="inferred from homology"/>
<dbReference type="InterPro" id="IPR013805">
    <property type="entry name" value="GrpE_CC"/>
</dbReference>
<dbReference type="OrthoDB" id="9812586at2"/>
<keyword evidence="5 10" id="KW-0346">Stress response</keyword>
<accession>A0A1H9RDQ9</accession>
<evidence type="ECO:0000256" key="11">
    <source>
        <dbReference type="RuleBase" id="RU000639"/>
    </source>
</evidence>
<comment type="subunit">
    <text evidence="3 10">Homodimer.</text>
</comment>
<dbReference type="GO" id="GO:0005737">
    <property type="term" value="C:cytoplasm"/>
    <property type="evidence" value="ECO:0007669"/>
    <property type="project" value="UniProtKB-SubCell"/>
</dbReference>
<dbReference type="PROSITE" id="PS01071">
    <property type="entry name" value="GRPE"/>
    <property type="match status" value="1"/>
</dbReference>
<dbReference type="STRING" id="1601833.SAMN05518684_103102"/>
<evidence type="ECO:0000256" key="8">
    <source>
        <dbReference type="ARBA" id="ARBA00072274"/>
    </source>
</evidence>
<dbReference type="SUPFAM" id="SSF58014">
    <property type="entry name" value="Coiled-coil domain of nucleotide exchange factor GrpE"/>
    <property type="match status" value="1"/>
</dbReference>
<evidence type="ECO:0000256" key="3">
    <source>
        <dbReference type="ARBA" id="ARBA00011738"/>
    </source>
</evidence>
<reference evidence="15" key="1">
    <citation type="submission" date="2016-10" db="EMBL/GenBank/DDBJ databases">
        <authorList>
            <person name="Varghese N."/>
            <person name="Submissions S."/>
        </authorList>
    </citation>
    <scope>NUCLEOTIDE SEQUENCE [LARGE SCALE GENOMIC DNA]</scope>
    <source>
        <strain evidence="15">S9</strain>
    </source>
</reference>
<dbReference type="GO" id="GO:0042803">
    <property type="term" value="F:protein homodimerization activity"/>
    <property type="evidence" value="ECO:0007669"/>
    <property type="project" value="InterPro"/>
</dbReference>
<evidence type="ECO:0000256" key="6">
    <source>
        <dbReference type="ARBA" id="ARBA00023186"/>
    </source>
</evidence>